<dbReference type="InterPro" id="IPR029039">
    <property type="entry name" value="Flavoprotein-like_sf"/>
</dbReference>
<comment type="similarity">
    <text evidence="1">Belongs to the WrbA family.</text>
</comment>
<keyword evidence="4" id="KW-1185">Reference proteome</keyword>
<organism evidence="3 4">
    <name type="scientific">Mycolicibacterium wolinskyi</name>
    <dbReference type="NCBI Taxonomy" id="59750"/>
    <lineage>
        <taxon>Bacteria</taxon>
        <taxon>Bacillati</taxon>
        <taxon>Actinomycetota</taxon>
        <taxon>Actinomycetes</taxon>
        <taxon>Mycobacteriales</taxon>
        <taxon>Mycobacteriaceae</taxon>
        <taxon>Mycolicibacterium</taxon>
    </lineage>
</organism>
<dbReference type="GO" id="GO:0010181">
    <property type="term" value="F:FMN binding"/>
    <property type="evidence" value="ECO:0007669"/>
    <property type="project" value="InterPro"/>
</dbReference>
<reference evidence="3 4" key="1">
    <citation type="submission" date="2015-07" db="EMBL/GenBank/DDBJ databases">
        <title>A draft genome sequence of Mycobacterium wolinskyi.</title>
        <authorList>
            <person name="de Man T.J."/>
            <person name="Perry K.A."/>
            <person name="Coulliette A.D."/>
            <person name="Jensen B."/>
            <person name="Toney N.C."/>
            <person name="Limbago B.M."/>
            <person name="Noble-Wang J."/>
        </authorList>
    </citation>
    <scope>NUCLEOTIDE SEQUENCE [LARGE SCALE GENOMIC DNA]</scope>
    <source>
        <strain evidence="3 4">CDC_01</strain>
    </source>
</reference>
<evidence type="ECO:0000259" key="2">
    <source>
        <dbReference type="PROSITE" id="PS50902"/>
    </source>
</evidence>
<dbReference type="NCBIfam" id="NF002999">
    <property type="entry name" value="PRK03767.1"/>
    <property type="match status" value="1"/>
</dbReference>
<dbReference type="InterPro" id="IPR005025">
    <property type="entry name" value="FMN_Rdtase-like_dom"/>
</dbReference>
<dbReference type="RefSeq" id="WP_067854041.1">
    <property type="nucleotide sequence ID" value="NZ_LGTW01000019.1"/>
</dbReference>
<dbReference type="GO" id="GO:0003955">
    <property type="term" value="F:NAD(P)H dehydrogenase (quinone) activity"/>
    <property type="evidence" value="ECO:0007669"/>
    <property type="project" value="InterPro"/>
</dbReference>
<protein>
    <submittedName>
        <fullName evidence="3">NAD(P)H dehydrogenase</fullName>
    </submittedName>
</protein>
<dbReference type="PANTHER" id="PTHR30546:SF23">
    <property type="entry name" value="FLAVOPROTEIN-LIKE PROTEIN YCP4-RELATED"/>
    <property type="match status" value="1"/>
</dbReference>
<evidence type="ECO:0000256" key="1">
    <source>
        <dbReference type="ARBA" id="ARBA00006961"/>
    </source>
</evidence>
<proteinExistence type="inferred from homology"/>
<gene>
    <name evidence="3" type="ORF">AFM11_24855</name>
</gene>
<dbReference type="InterPro" id="IPR010089">
    <property type="entry name" value="Flavoprotein_WrbA-like"/>
</dbReference>
<sequence>MTKLAVIYYSATGHGTTMAKRIARTAESAGAEVRLRHIAETLAPETFAQNPAWTANYEATKDDPAATGDDIVWADAVIFGSPTRFGSPTAQFRAFIDSLGGLWAQGKLADKVYAAFTSTQTAHGGQESTLLNLYVSLMHFGGIIVPPGYTDPVKFNDGNPYGVGLVANRENIAEFDDTTNDALDHLARRVVDIAGRLGGQE</sequence>
<dbReference type="EMBL" id="LGTW01000019">
    <property type="protein sequence ID" value="KWX21450.1"/>
    <property type="molecule type" value="Genomic_DNA"/>
</dbReference>
<dbReference type="STRING" id="59750.AWC31_27110"/>
<accession>A0A132PGJ1</accession>
<dbReference type="GO" id="GO:0016020">
    <property type="term" value="C:membrane"/>
    <property type="evidence" value="ECO:0007669"/>
    <property type="project" value="TreeGrafter"/>
</dbReference>
<feature type="domain" description="Flavodoxin-like" evidence="2">
    <location>
        <begin position="4"/>
        <end position="187"/>
    </location>
</feature>
<dbReference type="FunFam" id="3.40.50.360:FF:000001">
    <property type="entry name" value="NAD(P)H dehydrogenase (Quinone) FQR1-like"/>
    <property type="match status" value="1"/>
</dbReference>
<dbReference type="NCBIfam" id="TIGR01755">
    <property type="entry name" value="flav_wrbA"/>
    <property type="match status" value="1"/>
</dbReference>
<dbReference type="Proteomes" id="UP000070612">
    <property type="component" value="Unassembled WGS sequence"/>
</dbReference>
<dbReference type="InterPro" id="IPR008254">
    <property type="entry name" value="Flavodoxin/NO_synth"/>
</dbReference>
<dbReference type="Pfam" id="PF03358">
    <property type="entry name" value="FMN_red"/>
    <property type="match status" value="1"/>
</dbReference>
<dbReference type="PANTHER" id="PTHR30546">
    <property type="entry name" value="FLAVODOXIN-RELATED PROTEIN WRBA-RELATED"/>
    <property type="match status" value="1"/>
</dbReference>
<evidence type="ECO:0000313" key="4">
    <source>
        <dbReference type="Proteomes" id="UP000070612"/>
    </source>
</evidence>
<dbReference type="PROSITE" id="PS50902">
    <property type="entry name" value="FLAVODOXIN_LIKE"/>
    <property type="match status" value="1"/>
</dbReference>
<dbReference type="AlphaFoldDB" id="A0A132PGJ1"/>
<dbReference type="PATRIC" id="fig|59750.3.peg.2332"/>
<evidence type="ECO:0000313" key="3">
    <source>
        <dbReference type="EMBL" id="KWX21450.1"/>
    </source>
</evidence>
<name>A0A132PGJ1_9MYCO</name>
<comment type="caution">
    <text evidence="3">The sequence shown here is derived from an EMBL/GenBank/DDBJ whole genome shotgun (WGS) entry which is preliminary data.</text>
</comment>
<dbReference type="Gene3D" id="3.40.50.360">
    <property type="match status" value="1"/>
</dbReference>
<dbReference type="SUPFAM" id="SSF52218">
    <property type="entry name" value="Flavoproteins"/>
    <property type="match status" value="1"/>
</dbReference>